<sequence>MRFPPRRHQPAPTMSHIAVVVPARDEAASIGDCLDSINIARSQLPADVRSTVVVVADRCRDDTVRRALDRLAGRAGDVVIETDRGNAGAARQFGARCVLSDLVDDPSRVWMANTDADTTVDPDWLTRQLELAARGVVAVAGIVRLRYESTSLALVESFERSYERGDDGSHPHVHGANLGFRADAFLAVGEWNALATGEDHDLWNRLRLFGPVESTTSLCVTTSARIRGRAPNGFAANLAALDASIEPVA</sequence>
<organism evidence="11 12">
    <name type="scientific">Ilumatobacter coccineus (strain NBRC 103263 / KCTC 29153 / YM16-304)</name>
    <dbReference type="NCBI Taxonomy" id="1313172"/>
    <lineage>
        <taxon>Bacteria</taxon>
        <taxon>Bacillati</taxon>
        <taxon>Actinomycetota</taxon>
        <taxon>Acidimicrobiia</taxon>
        <taxon>Acidimicrobiales</taxon>
        <taxon>Ilumatobacteraceae</taxon>
        <taxon>Ilumatobacter</taxon>
    </lineage>
</organism>
<dbReference type="Gene3D" id="3.90.550.10">
    <property type="entry name" value="Spore Coat Polysaccharide Biosynthesis Protein SpsA, Chain A"/>
    <property type="match status" value="1"/>
</dbReference>
<dbReference type="KEGG" id="aym:YM304_32420"/>
<keyword evidence="5" id="KW-0472">Membrane</keyword>
<evidence type="ECO:0000256" key="9">
    <source>
        <dbReference type="ARBA" id="ARBA00040345"/>
    </source>
</evidence>
<dbReference type="Proteomes" id="UP000011863">
    <property type="component" value="Chromosome"/>
</dbReference>
<comment type="function">
    <text evidence="6">Catalyzes the glycosylation of 4,4'-diaponeurosporenoate, i.e. the esterification of glucose at the C1'' position with the carboxyl group of 4,4'-diaponeurosporenic acid, to form glycosyl-4,4'-diaponeurosporenoate. This is a step in the biosynthesis of staphyloxanthin, an orange pigment present in most staphylococci strains.</text>
</comment>
<comment type="pathway">
    <text evidence="7">Carotenoid biosynthesis; staphyloxanthin biosynthesis; staphyloxanthin from farnesyl diphosphate: step 4/5.</text>
</comment>
<evidence type="ECO:0000256" key="1">
    <source>
        <dbReference type="ARBA" id="ARBA00004236"/>
    </source>
</evidence>
<protein>
    <recommendedName>
        <fullName evidence="9">4,4'-diaponeurosporenoate glycosyltransferase</fullName>
    </recommendedName>
</protein>
<evidence type="ECO:0000256" key="6">
    <source>
        <dbReference type="ARBA" id="ARBA00037281"/>
    </source>
</evidence>
<evidence type="ECO:0000256" key="2">
    <source>
        <dbReference type="ARBA" id="ARBA00022475"/>
    </source>
</evidence>
<evidence type="ECO:0000256" key="3">
    <source>
        <dbReference type="ARBA" id="ARBA00022676"/>
    </source>
</evidence>
<comment type="subcellular location">
    <subcellularLocation>
        <location evidence="1">Cell membrane</location>
    </subcellularLocation>
</comment>
<dbReference type="SUPFAM" id="SSF53448">
    <property type="entry name" value="Nucleotide-diphospho-sugar transferases"/>
    <property type="match status" value="1"/>
</dbReference>
<dbReference type="GO" id="GO:0016757">
    <property type="term" value="F:glycosyltransferase activity"/>
    <property type="evidence" value="ECO:0007669"/>
    <property type="project" value="UniProtKB-KW"/>
</dbReference>
<dbReference type="PANTHER" id="PTHR43646">
    <property type="entry name" value="GLYCOSYLTRANSFERASE"/>
    <property type="match status" value="1"/>
</dbReference>
<evidence type="ECO:0000259" key="10">
    <source>
        <dbReference type="Pfam" id="PF00535"/>
    </source>
</evidence>
<accession>A0A6C7EHV0</accession>
<dbReference type="InterPro" id="IPR029044">
    <property type="entry name" value="Nucleotide-diphossugar_trans"/>
</dbReference>
<evidence type="ECO:0000256" key="4">
    <source>
        <dbReference type="ARBA" id="ARBA00022679"/>
    </source>
</evidence>
<keyword evidence="2" id="KW-1003">Cell membrane</keyword>
<gene>
    <name evidence="11" type="ORF">YM304_32420</name>
</gene>
<evidence type="ECO:0000256" key="5">
    <source>
        <dbReference type="ARBA" id="ARBA00023136"/>
    </source>
</evidence>
<proteinExistence type="inferred from homology"/>
<dbReference type="EMBL" id="AP012057">
    <property type="protein sequence ID" value="BAN03556.1"/>
    <property type="molecule type" value="Genomic_DNA"/>
</dbReference>
<reference evidence="11 12" key="1">
    <citation type="journal article" date="2013" name="Int. J. Syst. Evol. Microbiol.">
        <title>Ilumatobacter nonamiense sp. nov. and Ilumatobacter coccineum sp. nov., isolated from seashore sand.</title>
        <authorList>
            <person name="Matsumoto A."/>
            <person name="Kasai H."/>
            <person name="Matsuo Y."/>
            <person name="Shizuri Y."/>
            <person name="Ichikawa N."/>
            <person name="Fujita N."/>
            <person name="Omura S."/>
            <person name="Takahashi Y."/>
        </authorList>
    </citation>
    <scope>NUCLEOTIDE SEQUENCE [LARGE SCALE GENOMIC DNA]</scope>
    <source>
        <strain evidence="12">NBRC 103263 / KCTC 29153 / YM16-304</strain>
    </source>
</reference>
<keyword evidence="4 11" id="KW-0808">Transferase</keyword>
<evidence type="ECO:0000313" key="11">
    <source>
        <dbReference type="EMBL" id="BAN03556.1"/>
    </source>
</evidence>
<evidence type="ECO:0000256" key="8">
    <source>
        <dbReference type="ARBA" id="ARBA00038120"/>
    </source>
</evidence>
<evidence type="ECO:0000256" key="7">
    <source>
        <dbReference type="ARBA" id="ARBA00037904"/>
    </source>
</evidence>
<dbReference type="InterPro" id="IPR001173">
    <property type="entry name" value="Glyco_trans_2-like"/>
</dbReference>
<dbReference type="GO" id="GO:0005886">
    <property type="term" value="C:plasma membrane"/>
    <property type="evidence" value="ECO:0007669"/>
    <property type="project" value="UniProtKB-SubCell"/>
</dbReference>
<dbReference type="PANTHER" id="PTHR43646:SF2">
    <property type="entry name" value="GLYCOSYLTRANSFERASE 2-LIKE DOMAIN-CONTAINING PROTEIN"/>
    <property type="match status" value="1"/>
</dbReference>
<evidence type="ECO:0000313" key="12">
    <source>
        <dbReference type="Proteomes" id="UP000011863"/>
    </source>
</evidence>
<keyword evidence="12" id="KW-1185">Reference proteome</keyword>
<keyword evidence="3 11" id="KW-0328">Glycosyltransferase</keyword>
<name>A0A6C7EHV0_ILUCY</name>
<dbReference type="RefSeq" id="WP_015442803.1">
    <property type="nucleotide sequence ID" value="NC_020520.1"/>
</dbReference>
<comment type="similarity">
    <text evidence="8">Belongs to the glycosyltransferase 2 family. CrtQ subfamily.</text>
</comment>
<dbReference type="AlphaFoldDB" id="A0A6C7EHV0"/>
<dbReference type="Pfam" id="PF00535">
    <property type="entry name" value="Glycos_transf_2"/>
    <property type="match status" value="1"/>
</dbReference>
<feature type="domain" description="Glycosyltransferase 2-like" evidence="10">
    <location>
        <begin position="19"/>
        <end position="185"/>
    </location>
</feature>